<feature type="domain" description="MOSC" evidence="1">
    <location>
        <begin position="31"/>
        <end position="164"/>
    </location>
</feature>
<dbReference type="SUPFAM" id="SSF50800">
    <property type="entry name" value="PK beta-barrel domain-like"/>
    <property type="match status" value="1"/>
</dbReference>
<dbReference type="GO" id="GO:0030151">
    <property type="term" value="F:molybdenum ion binding"/>
    <property type="evidence" value="ECO:0007669"/>
    <property type="project" value="InterPro"/>
</dbReference>
<dbReference type="RefSeq" id="WP_107644414.1">
    <property type="nucleotide sequence ID" value="NZ_CABIWM010000001.1"/>
</dbReference>
<dbReference type="GO" id="GO:0030170">
    <property type="term" value="F:pyridoxal phosphate binding"/>
    <property type="evidence" value="ECO:0007669"/>
    <property type="project" value="InterPro"/>
</dbReference>
<dbReference type="Proteomes" id="UP000664081">
    <property type="component" value="Unassembled WGS sequence"/>
</dbReference>
<dbReference type="InterPro" id="IPR052353">
    <property type="entry name" value="Benzoxazolinone_Detox_Enz"/>
</dbReference>
<dbReference type="EMBL" id="PZHR01000064">
    <property type="protein sequence ID" value="PTK58145.1"/>
    <property type="molecule type" value="Genomic_DNA"/>
</dbReference>
<evidence type="ECO:0000259" key="1">
    <source>
        <dbReference type="PROSITE" id="PS51340"/>
    </source>
</evidence>
<dbReference type="InterPro" id="IPR011037">
    <property type="entry name" value="Pyrv_Knase-like_insert_dom_sf"/>
</dbReference>
<name>A0A2T4S8S5_9STAP</name>
<dbReference type="GO" id="GO:0003824">
    <property type="term" value="F:catalytic activity"/>
    <property type="evidence" value="ECO:0007669"/>
    <property type="project" value="InterPro"/>
</dbReference>
<reference evidence="2 5" key="3">
    <citation type="submission" date="2021-03" db="EMBL/GenBank/DDBJ databases">
        <title>Staphylococci and Mammaliicocci in bats.</title>
        <authorList>
            <person name="Fountain K."/>
        </authorList>
    </citation>
    <scope>NUCLEOTIDE SEQUENCE [LARGE SCALE GENOMIC DNA]</scope>
    <source>
        <strain evidence="2 5">18_1_E_SW</strain>
    </source>
</reference>
<comment type="caution">
    <text evidence="3">The sequence shown here is derived from an EMBL/GenBank/DDBJ whole genome shotgun (WGS) entry which is preliminary data.</text>
</comment>
<evidence type="ECO:0000313" key="2">
    <source>
        <dbReference type="EMBL" id="MBO1227170.1"/>
    </source>
</evidence>
<dbReference type="PROSITE" id="PS51340">
    <property type="entry name" value="MOSC"/>
    <property type="match status" value="1"/>
</dbReference>
<evidence type="ECO:0000313" key="4">
    <source>
        <dbReference type="Proteomes" id="UP000240400"/>
    </source>
</evidence>
<dbReference type="EMBL" id="JAFNLT010000005">
    <property type="protein sequence ID" value="MBO1227170.1"/>
    <property type="molecule type" value="Genomic_DNA"/>
</dbReference>
<protein>
    <submittedName>
        <fullName evidence="3">MOSC domain-containing protein</fullName>
    </submittedName>
</protein>
<proteinExistence type="predicted"/>
<gene>
    <name evidence="3" type="ORF">BUZ61_10475</name>
    <name evidence="2" type="ORF">J3T88_07485</name>
</gene>
<sequence>MIYALKAITTGKIEDLSYSSRRPMRSALNKKPFAGKMWLSKTGFSEDEQEYKGHGGPHKAVCLYSKKNYDLWKDDVTALPDYAMFGENLTVEDLDEKNIHFGDQFQLGNAIIEVSEIREPCWKIQEKYKIPNLIQRMSSSCKTGCYFRVLKEGFVDESSHLELIKYGNEASLLSVFELNDIYYNDNKNADRLTYALKNPYLTKERRQKLEKFLKRAQKQKKE</sequence>
<dbReference type="Gene3D" id="2.40.33.20">
    <property type="entry name" value="PK beta-barrel domain-like"/>
    <property type="match status" value="1"/>
</dbReference>
<reference evidence="3" key="2">
    <citation type="submission" date="2018-03" db="EMBL/GenBank/DDBJ databases">
        <authorList>
            <person name="Keele B.F."/>
        </authorList>
    </citation>
    <scope>NUCLEOTIDE SEQUENCE</scope>
    <source>
        <strain evidence="3">SNUC 4337</strain>
    </source>
</reference>
<evidence type="ECO:0000313" key="5">
    <source>
        <dbReference type="Proteomes" id="UP000664081"/>
    </source>
</evidence>
<keyword evidence="5" id="KW-1185">Reference proteome</keyword>
<evidence type="ECO:0000313" key="3">
    <source>
        <dbReference type="EMBL" id="PTK58145.1"/>
    </source>
</evidence>
<dbReference type="Proteomes" id="UP000240400">
    <property type="component" value="Unassembled WGS sequence"/>
</dbReference>
<dbReference type="OrthoDB" id="9786134at2"/>
<organism evidence="3 4">
    <name type="scientific">Staphylococcus nepalensis</name>
    <dbReference type="NCBI Taxonomy" id="214473"/>
    <lineage>
        <taxon>Bacteria</taxon>
        <taxon>Bacillati</taxon>
        <taxon>Bacillota</taxon>
        <taxon>Bacilli</taxon>
        <taxon>Bacillales</taxon>
        <taxon>Staphylococcaceae</taxon>
        <taxon>Staphylococcus</taxon>
    </lineage>
</organism>
<accession>A0A2T4S8S5</accession>
<reference evidence="3 4" key="1">
    <citation type="journal article" date="2016" name="Front. Microbiol.">
        <title>Comprehensive Phylogenetic Analysis of Bovine Non-aureus Staphylococci Species Based on Whole-Genome Sequencing.</title>
        <authorList>
            <person name="Naushad S."/>
            <person name="Barkema H.W."/>
            <person name="Luby C."/>
            <person name="Condas L.A."/>
            <person name="Nobrega D.B."/>
            <person name="Carson D.A."/>
            <person name="De Buck J."/>
        </authorList>
    </citation>
    <scope>NUCLEOTIDE SEQUENCE [LARGE SCALE GENOMIC DNA]</scope>
    <source>
        <strain evidence="3 4">SNUC 4337</strain>
    </source>
</reference>
<dbReference type="Pfam" id="PF03473">
    <property type="entry name" value="MOSC"/>
    <property type="match status" value="1"/>
</dbReference>
<dbReference type="AlphaFoldDB" id="A0A2T4S8S5"/>
<dbReference type="PANTHER" id="PTHR30212:SF4">
    <property type="entry name" value="MOSC DOMAIN-CONTAINING PROTEIN"/>
    <property type="match status" value="1"/>
</dbReference>
<dbReference type="PANTHER" id="PTHR30212">
    <property type="entry name" value="PROTEIN YIIM"/>
    <property type="match status" value="1"/>
</dbReference>
<dbReference type="InterPro" id="IPR005302">
    <property type="entry name" value="MoCF_Sase_C"/>
</dbReference>